<organism evidence="3 4">
    <name type="scientific">Bacillus spongiae</name>
    <dbReference type="NCBI Taxonomy" id="2683610"/>
    <lineage>
        <taxon>Bacteria</taxon>
        <taxon>Bacillati</taxon>
        <taxon>Bacillota</taxon>
        <taxon>Bacilli</taxon>
        <taxon>Bacillales</taxon>
        <taxon>Bacillaceae</taxon>
        <taxon>Bacillus</taxon>
    </lineage>
</organism>
<keyword evidence="4" id="KW-1185">Reference proteome</keyword>
<dbReference type="RefSeq" id="WP_336586933.1">
    <property type="nucleotide sequence ID" value="NZ_JBBAXC010000007.1"/>
</dbReference>
<evidence type="ECO:0000256" key="1">
    <source>
        <dbReference type="ARBA" id="ARBA00022801"/>
    </source>
</evidence>
<dbReference type="PANTHER" id="PTHR43798">
    <property type="entry name" value="MONOACYLGLYCEROL LIPASE"/>
    <property type="match status" value="1"/>
</dbReference>
<evidence type="ECO:0000313" key="4">
    <source>
        <dbReference type="Proteomes" id="UP001312865"/>
    </source>
</evidence>
<dbReference type="SUPFAM" id="SSF53474">
    <property type="entry name" value="alpha/beta-Hydrolases"/>
    <property type="match status" value="1"/>
</dbReference>
<dbReference type="Proteomes" id="UP001312865">
    <property type="component" value="Unassembled WGS sequence"/>
</dbReference>
<dbReference type="InterPro" id="IPR000073">
    <property type="entry name" value="AB_hydrolase_1"/>
</dbReference>
<dbReference type="PANTHER" id="PTHR43798:SF31">
    <property type="entry name" value="AB HYDROLASE SUPERFAMILY PROTEIN YCLE"/>
    <property type="match status" value="1"/>
</dbReference>
<comment type="caution">
    <text evidence="3">The sequence shown here is derived from an EMBL/GenBank/DDBJ whole genome shotgun (WGS) entry which is preliminary data.</text>
</comment>
<accession>A0ABU8HE87</accession>
<dbReference type="GO" id="GO:0016787">
    <property type="term" value="F:hydrolase activity"/>
    <property type="evidence" value="ECO:0007669"/>
    <property type="project" value="UniProtKB-KW"/>
</dbReference>
<evidence type="ECO:0000259" key="2">
    <source>
        <dbReference type="Pfam" id="PF00561"/>
    </source>
</evidence>
<evidence type="ECO:0000313" key="3">
    <source>
        <dbReference type="EMBL" id="MEI5907499.1"/>
    </source>
</evidence>
<dbReference type="Gene3D" id="3.40.50.1820">
    <property type="entry name" value="alpha/beta hydrolase"/>
    <property type="match status" value="1"/>
</dbReference>
<dbReference type="InterPro" id="IPR029058">
    <property type="entry name" value="AB_hydrolase_fold"/>
</dbReference>
<dbReference type="Pfam" id="PF00561">
    <property type="entry name" value="Abhydrolase_1"/>
    <property type="match status" value="1"/>
</dbReference>
<gene>
    <name evidence="3" type="ORF">WAK64_10560</name>
</gene>
<proteinExistence type="predicted"/>
<reference evidence="3 4" key="1">
    <citation type="journal article" date="2018" name="J. Microbiol.">
        <title>Bacillus spongiae sp. nov., isolated from sponge of Jeju Island.</title>
        <authorList>
            <person name="Lee G.E."/>
            <person name="Im W.T."/>
            <person name="Park J.S."/>
        </authorList>
    </citation>
    <scope>NUCLEOTIDE SEQUENCE [LARGE SCALE GENOMIC DNA]</scope>
    <source>
        <strain evidence="3 4">135PIL107-10</strain>
    </source>
</reference>
<feature type="domain" description="AB hydrolase-1" evidence="2">
    <location>
        <begin position="5"/>
        <end position="227"/>
    </location>
</feature>
<dbReference type="InterPro" id="IPR050266">
    <property type="entry name" value="AB_hydrolase_sf"/>
</dbReference>
<sequence length="240" mass="27482">MKQALLLPGWGMEKDVFCSLIEAFEERVEFTFIDWRGIKTKAEYEARVISTLRDMKDKVHLVGWSLGSIVALNVVNQVPEKVAGIIIIGGTSRFTIGDDYAYGWHKRIVNRMKTNVKRDKDQTLRSFDLAMFSETEHKQGYYDQFVQIRNEQFQGDSTDSLEVGLQYLIETDVRNILPIIKVPCLIIHGEEDGITPVEAGKFINEQVGSESSIYVLQDTGHMPFFTKADKCAQLMREFME</sequence>
<keyword evidence="1 3" id="KW-0378">Hydrolase</keyword>
<name>A0ABU8HE87_9BACI</name>
<dbReference type="EMBL" id="JBBAXC010000007">
    <property type="protein sequence ID" value="MEI5907499.1"/>
    <property type="molecule type" value="Genomic_DNA"/>
</dbReference>
<dbReference type="PRINTS" id="PR00111">
    <property type="entry name" value="ABHYDROLASE"/>
</dbReference>
<protein>
    <submittedName>
        <fullName evidence="3">Alpha/beta hydrolase</fullName>
    </submittedName>
</protein>